<dbReference type="AlphaFoldDB" id="A0A1X6PBL5"/>
<dbReference type="InterPro" id="IPR038678">
    <property type="entry name" value="Spondin_N_sf"/>
</dbReference>
<dbReference type="Pfam" id="PF06468">
    <property type="entry name" value="Spond_N"/>
    <property type="match status" value="1"/>
</dbReference>
<dbReference type="InterPro" id="IPR051418">
    <property type="entry name" value="Spondin/Thrombospondin_T1"/>
</dbReference>
<organism evidence="4 5">
    <name type="scientific">Porphyra umbilicalis</name>
    <name type="common">Purple laver</name>
    <name type="synonym">Red alga</name>
    <dbReference type="NCBI Taxonomy" id="2786"/>
    <lineage>
        <taxon>Eukaryota</taxon>
        <taxon>Rhodophyta</taxon>
        <taxon>Bangiophyceae</taxon>
        <taxon>Bangiales</taxon>
        <taxon>Bangiaceae</taxon>
        <taxon>Porphyra</taxon>
    </lineage>
</organism>
<dbReference type="PANTHER" id="PTHR11311">
    <property type="entry name" value="SPONDIN"/>
    <property type="match status" value="1"/>
</dbReference>
<accession>A0A1X6PBL5</accession>
<dbReference type="Proteomes" id="UP000218209">
    <property type="component" value="Unassembled WGS sequence"/>
</dbReference>
<dbReference type="PROSITE" id="PS51020">
    <property type="entry name" value="SPONDIN"/>
    <property type="match status" value="1"/>
</dbReference>
<dbReference type="GO" id="GO:0007155">
    <property type="term" value="P:cell adhesion"/>
    <property type="evidence" value="ECO:0007669"/>
    <property type="project" value="TreeGrafter"/>
</dbReference>
<keyword evidence="5" id="KW-1185">Reference proteome</keyword>
<evidence type="ECO:0000313" key="4">
    <source>
        <dbReference type="EMBL" id="OSX78130.1"/>
    </source>
</evidence>
<dbReference type="PANTHER" id="PTHR11311:SF15">
    <property type="entry name" value="SPONDIN-2"/>
    <property type="match status" value="1"/>
</dbReference>
<feature type="domain" description="Spondin" evidence="3">
    <location>
        <begin position="35"/>
        <end position="225"/>
    </location>
</feature>
<protein>
    <recommendedName>
        <fullName evidence="3">Spondin domain-containing protein</fullName>
    </recommendedName>
</protein>
<dbReference type="NCBIfam" id="NF038123">
    <property type="entry name" value="NF038123_dom"/>
    <property type="match status" value="1"/>
</dbReference>
<reference evidence="4 5" key="1">
    <citation type="submission" date="2017-03" db="EMBL/GenBank/DDBJ databases">
        <title>WGS assembly of Porphyra umbilicalis.</title>
        <authorList>
            <person name="Brawley S.H."/>
            <person name="Blouin N.A."/>
            <person name="Ficko-Blean E."/>
            <person name="Wheeler G.L."/>
            <person name="Lohr M."/>
            <person name="Goodson H.V."/>
            <person name="Jenkins J.W."/>
            <person name="Blaby-Haas C.E."/>
            <person name="Helliwell K.E."/>
            <person name="Chan C."/>
            <person name="Marriage T."/>
            <person name="Bhattacharya D."/>
            <person name="Klein A.S."/>
            <person name="Badis Y."/>
            <person name="Brodie J."/>
            <person name="Cao Y."/>
            <person name="Collen J."/>
            <person name="Dittami S.M."/>
            <person name="Gachon C.M."/>
            <person name="Green B.R."/>
            <person name="Karpowicz S."/>
            <person name="Kim J.W."/>
            <person name="Kudahl U."/>
            <person name="Lin S."/>
            <person name="Michel G."/>
            <person name="Mittag M."/>
            <person name="Olson B.J."/>
            <person name="Pangilinan J."/>
            <person name="Peng Y."/>
            <person name="Qiu H."/>
            <person name="Shu S."/>
            <person name="Singer J.T."/>
            <person name="Smith A.G."/>
            <person name="Sprecher B.N."/>
            <person name="Wagner V."/>
            <person name="Wang W."/>
            <person name="Wang Z.-Y."/>
            <person name="Yan J."/>
            <person name="Yarish C."/>
            <person name="Zoeuner-Riek S."/>
            <person name="Zhuang Y."/>
            <person name="Zou Y."/>
            <person name="Lindquist E.A."/>
            <person name="Grimwood J."/>
            <person name="Barry K."/>
            <person name="Rokhsar D.S."/>
            <person name="Schmutz J."/>
            <person name="Stiller J.W."/>
            <person name="Grossman A.R."/>
            <person name="Prochnik S.E."/>
        </authorList>
    </citation>
    <scope>NUCLEOTIDE SEQUENCE [LARGE SCALE GENOMIC DNA]</scope>
    <source>
        <strain evidence="4">4086291</strain>
    </source>
</reference>
<gene>
    <name evidence="4" type="ORF">BU14_0120s0013</name>
</gene>
<feature type="chain" id="PRO_5012236777" description="Spondin domain-containing protein" evidence="2">
    <location>
        <begin position="28"/>
        <end position="236"/>
    </location>
</feature>
<evidence type="ECO:0000259" key="3">
    <source>
        <dbReference type="PROSITE" id="PS51020"/>
    </source>
</evidence>
<keyword evidence="2" id="KW-0732">Signal</keyword>
<feature type="signal peptide" evidence="2">
    <location>
        <begin position="1"/>
        <end position="27"/>
    </location>
</feature>
<dbReference type="GO" id="GO:0031012">
    <property type="term" value="C:extracellular matrix"/>
    <property type="evidence" value="ECO:0007669"/>
    <property type="project" value="TreeGrafter"/>
</dbReference>
<evidence type="ECO:0000256" key="1">
    <source>
        <dbReference type="SAM" id="MobiDB-lite"/>
    </source>
</evidence>
<evidence type="ECO:0000256" key="2">
    <source>
        <dbReference type="SAM" id="SignalP"/>
    </source>
</evidence>
<evidence type="ECO:0000313" key="5">
    <source>
        <dbReference type="Proteomes" id="UP000218209"/>
    </source>
</evidence>
<name>A0A1X6PBL5_PORUM</name>
<dbReference type="Gene3D" id="2.60.40.2130">
    <property type="entry name" value="F-spondin domain"/>
    <property type="match status" value="1"/>
</dbReference>
<feature type="compositionally biased region" description="Polar residues" evidence="1">
    <location>
        <begin position="209"/>
        <end position="218"/>
    </location>
</feature>
<sequence length="236" mass="25722">MAFLKLAATAAAVVSLAAAVATSGADARPWWHNNRFRNRKCSGKQAYQVTFKLNWSSATHPQSYPKGGHFSPPTAAIHSSRYQMWAPWSFASQGIQNVAETGNPMVLRKELGAYEDAGHVASWDGTSAPTETGVMTVKLNVSADGATRAVYASGATMLAPSPDWFTGFYNVKLCHYGHWTYRRTGTLTFWDAGTDSGRKHMSKDEATMPPTTISSLQNRGFPAHGRPVGNYMIRAM</sequence>
<proteinExistence type="predicted"/>
<dbReference type="OrthoDB" id="6090599at2759"/>
<dbReference type="InterPro" id="IPR009465">
    <property type="entry name" value="Spondin_N"/>
</dbReference>
<feature type="region of interest" description="Disordered" evidence="1">
    <location>
        <begin position="200"/>
        <end position="220"/>
    </location>
</feature>
<dbReference type="EMBL" id="KV918820">
    <property type="protein sequence ID" value="OSX78130.1"/>
    <property type="molecule type" value="Genomic_DNA"/>
</dbReference>